<feature type="compositionally biased region" description="Low complexity" evidence="1">
    <location>
        <begin position="63"/>
        <end position="75"/>
    </location>
</feature>
<proteinExistence type="predicted"/>
<keyword evidence="4" id="KW-1185">Reference proteome</keyword>
<dbReference type="PROSITE" id="PS51471">
    <property type="entry name" value="FE2OG_OXY"/>
    <property type="match status" value="1"/>
</dbReference>
<gene>
    <name evidence="3" type="ORF">ACA1_389480</name>
</gene>
<dbReference type="EMBL" id="KB008156">
    <property type="protein sequence ID" value="ELR11227.1"/>
    <property type="molecule type" value="Genomic_DNA"/>
</dbReference>
<dbReference type="STRING" id="1257118.L8GDX3"/>
<dbReference type="SUPFAM" id="SSF51197">
    <property type="entry name" value="Clavaminate synthase-like"/>
    <property type="match status" value="1"/>
</dbReference>
<dbReference type="GO" id="GO:0006307">
    <property type="term" value="P:DNA alkylation repair"/>
    <property type="evidence" value="ECO:0007669"/>
    <property type="project" value="InterPro"/>
</dbReference>
<dbReference type="VEuPathDB" id="AmoebaDB:ACA1_389480"/>
<evidence type="ECO:0000313" key="3">
    <source>
        <dbReference type="EMBL" id="ELR11227.1"/>
    </source>
</evidence>
<sequence>MDRYVVHTKSPNVSPIKRKREEEEEEQRALGVGGSASPQKKARKAKGKEKAIEHEHEVEEHTTASTTSTTTVLTSAKKKNKTATTIGGTLPAGVVAKWTDDGGVEGMEAVRLLDGGLFRRHPQFIEPDEAARILAGLMRDIPWLQSDIRVYGKTYKSPRMQCWMADDDVVASTYLKTQPTPWSDDMRALRQRLERTLGCRFNYLLLNLYRDGRDHISFHADREAIPEGKGVIGSLSLGAERRFVLRHTATKAKLEFAMPSGSLMVMDGRTQESWQHAVPKQARVTQPRINLTFRIS</sequence>
<dbReference type="Gene3D" id="2.60.120.590">
    <property type="entry name" value="Alpha-ketoglutarate-dependent dioxygenase AlkB-like"/>
    <property type="match status" value="1"/>
</dbReference>
<dbReference type="RefSeq" id="XP_004333240.1">
    <property type="nucleotide sequence ID" value="XM_004333192.1"/>
</dbReference>
<evidence type="ECO:0000259" key="2">
    <source>
        <dbReference type="PROSITE" id="PS51471"/>
    </source>
</evidence>
<reference evidence="3 4" key="1">
    <citation type="journal article" date="2013" name="Genome Biol.">
        <title>Genome of Acanthamoeba castellanii highlights extensive lateral gene transfer and early evolution of tyrosine kinase signaling.</title>
        <authorList>
            <person name="Clarke M."/>
            <person name="Lohan A.J."/>
            <person name="Liu B."/>
            <person name="Lagkouvardos I."/>
            <person name="Roy S."/>
            <person name="Zafar N."/>
            <person name="Bertelli C."/>
            <person name="Schilde C."/>
            <person name="Kianianmomeni A."/>
            <person name="Burglin T.R."/>
            <person name="Frech C."/>
            <person name="Turcotte B."/>
            <person name="Kopec K.O."/>
            <person name="Synnott J.M."/>
            <person name="Choo C."/>
            <person name="Paponov I."/>
            <person name="Finkler A."/>
            <person name="Soon Heng Tan C."/>
            <person name="Hutchins A.P."/>
            <person name="Weinmeier T."/>
            <person name="Rattei T."/>
            <person name="Chu J.S."/>
            <person name="Gimenez G."/>
            <person name="Irimia M."/>
            <person name="Rigden D.J."/>
            <person name="Fitzpatrick D.A."/>
            <person name="Lorenzo-Morales J."/>
            <person name="Bateman A."/>
            <person name="Chiu C.H."/>
            <person name="Tang P."/>
            <person name="Hegemann P."/>
            <person name="Fromm H."/>
            <person name="Raoult D."/>
            <person name="Greub G."/>
            <person name="Miranda-Saavedra D."/>
            <person name="Chen N."/>
            <person name="Nash P."/>
            <person name="Ginger M.L."/>
            <person name="Horn M."/>
            <person name="Schaap P."/>
            <person name="Caler L."/>
            <person name="Loftus B."/>
        </authorList>
    </citation>
    <scope>NUCLEOTIDE SEQUENCE [LARGE SCALE GENOMIC DNA]</scope>
    <source>
        <strain evidence="3 4">Neff</strain>
    </source>
</reference>
<dbReference type="InterPro" id="IPR032854">
    <property type="entry name" value="ALKBH3"/>
</dbReference>
<accession>L8GDX3</accession>
<evidence type="ECO:0000313" key="4">
    <source>
        <dbReference type="Proteomes" id="UP000011083"/>
    </source>
</evidence>
<dbReference type="GO" id="GO:0051213">
    <property type="term" value="F:dioxygenase activity"/>
    <property type="evidence" value="ECO:0007669"/>
    <property type="project" value="InterPro"/>
</dbReference>
<dbReference type="PANTHER" id="PTHR31212:SF4">
    <property type="entry name" value="ALPHA-KETOGLUTARATE-DEPENDENT DIOXYGENASE ALKB HOMOLOG 3"/>
    <property type="match status" value="1"/>
</dbReference>
<name>L8GDX3_ACACF</name>
<feature type="compositionally biased region" description="Basic and acidic residues" evidence="1">
    <location>
        <begin position="48"/>
        <end position="62"/>
    </location>
</feature>
<dbReference type="InterPro" id="IPR037151">
    <property type="entry name" value="AlkB-like_sf"/>
</dbReference>
<feature type="domain" description="Fe2OG dioxygenase" evidence="2">
    <location>
        <begin position="200"/>
        <end position="296"/>
    </location>
</feature>
<feature type="region of interest" description="Disordered" evidence="1">
    <location>
        <begin position="1"/>
        <end position="86"/>
    </location>
</feature>
<dbReference type="PANTHER" id="PTHR31212">
    <property type="entry name" value="ALPHA-KETOGLUTARATE-DEPENDENT DIOXYGENASE ALKB HOMOLOG 3"/>
    <property type="match status" value="1"/>
</dbReference>
<dbReference type="OrthoDB" id="445341at2759"/>
<dbReference type="Pfam" id="PF13532">
    <property type="entry name" value="2OG-FeII_Oxy_2"/>
    <property type="match status" value="1"/>
</dbReference>
<dbReference type="AlphaFoldDB" id="L8GDX3"/>
<evidence type="ECO:0000256" key="1">
    <source>
        <dbReference type="SAM" id="MobiDB-lite"/>
    </source>
</evidence>
<protein>
    <submittedName>
        <fullName evidence="3">Oxidoreductaselike protein</fullName>
    </submittedName>
</protein>
<dbReference type="InterPro" id="IPR027450">
    <property type="entry name" value="AlkB-like"/>
</dbReference>
<dbReference type="KEGG" id="acan:ACA1_389480"/>
<dbReference type="GeneID" id="14911610"/>
<dbReference type="Proteomes" id="UP000011083">
    <property type="component" value="Unassembled WGS sequence"/>
</dbReference>
<dbReference type="InterPro" id="IPR005123">
    <property type="entry name" value="Oxoglu/Fe-dep_dioxygenase_dom"/>
</dbReference>
<organism evidence="3 4">
    <name type="scientific">Acanthamoeba castellanii (strain ATCC 30010 / Neff)</name>
    <dbReference type="NCBI Taxonomy" id="1257118"/>
    <lineage>
        <taxon>Eukaryota</taxon>
        <taxon>Amoebozoa</taxon>
        <taxon>Discosea</taxon>
        <taxon>Longamoebia</taxon>
        <taxon>Centramoebida</taxon>
        <taxon>Acanthamoebidae</taxon>
        <taxon>Acanthamoeba</taxon>
    </lineage>
</organism>